<dbReference type="GO" id="GO:0005507">
    <property type="term" value="F:copper ion binding"/>
    <property type="evidence" value="ECO:0007669"/>
    <property type="project" value="InterPro"/>
</dbReference>
<evidence type="ECO:0000313" key="6">
    <source>
        <dbReference type="EMBL" id="KXS20636.1"/>
    </source>
</evidence>
<feature type="signal peptide" evidence="4">
    <location>
        <begin position="1"/>
        <end position="20"/>
    </location>
</feature>
<name>A0A139AV63_GONPJ</name>
<evidence type="ECO:0000256" key="4">
    <source>
        <dbReference type="SAM" id="SignalP"/>
    </source>
</evidence>
<dbReference type="STRING" id="1344416.A0A139AV63"/>
<keyword evidence="2" id="KW-1015">Disulfide bond</keyword>
<gene>
    <name evidence="6" type="ORF">M427DRAFT_52221</name>
</gene>
<proteinExistence type="inferred from homology"/>
<evidence type="ECO:0000313" key="7">
    <source>
        <dbReference type="Proteomes" id="UP000070544"/>
    </source>
</evidence>
<dbReference type="InterPro" id="IPR045266">
    <property type="entry name" value="DOH_DOMON"/>
</dbReference>
<dbReference type="Pfam" id="PF01082">
    <property type="entry name" value="Cu2_monooxygen"/>
    <property type="match status" value="1"/>
</dbReference>
<evidence type="ECO:0000259" key="5">
    <source>
        <dbReference type="PROSITE" id="PS50836"/>
    </source>
</evidence>
<keyword evidence="4" id="KW-0732">Signal</keyword>
<evidence type="ECO:0000256" key="1">
    <source>
        <dbReference type="ARBA" id="ARBA00010676"/>
    </source>
</evidence>
<dbReference type="InterPro" id="IPR000945">
    <property type="entry name" value="DBH-like"/>
</dbReference>
<dbReference type="InterPro" id="IPR036939">
    <property type="entry name" value="Cu2_ascorb_mOase_N_sf"/>
</dbReference>
<evidence type="ECO:0000256" key="3">
    <source>
        <dbReference type="ARBA" id="ARBA00023180"/>
    </source>
</evidence>
<keyword evidence="7" id="KW-1185">Reference proteome</keyword>
<feature type="domain" description="DOMON" evidence="5">
    <location>
        <begin position="44"/>
        <end position="163"/>
    </location>
</feature>
<dbReference type="OrthoDB" id="19261at2759"/>
<dbReference type="AlphaFoldDB" id="A0A139AV63"/>
<evidence type="ECO:0000256" key="2">
    <source>
        <dbReference type="ARBA" id="ARBA00023157"/>
    </source>
</evidence>
<dbReference type="EMBL" id="KQ965735">
    <property type="protein sequence ID" value="KXS20636.1"/>
    <property type="molecule type" value="Genomic_DNA"/>
</dbReference>
<accession>A0A139AV63</accession>
<comment type="similarity">
    <text evidence="1">Belongs to the copper type II ascorbate-dependent monooxygenase family.</text>
</comment>
<dbReference type="CDD" id="cd09631">
    <property type="entry name" value="DOMON_DOH"/>
    <property type="match status" value="1"/>
</dbReference>
<dbReference type="InterPro" id="IPR008977">
    <property type="entry name" value="PHM/PNGase_F_dom_sf"/>
</dbReference>
<organism evidence="6 7">
    <name type="scientific">Gonapodya prolifera (strain JEL478)</name>
    <name type="common">Monoblepharis prolifera</name>
    <dbReference type="NCBI Taxonomy" id="1344416"/>
    <lineage>
        <taxon>Eukaryota</taxon>
        <taxon>Fungi</taxon>
        <taxon>Fungi incertae sedis</taxon>
        <taxon>Chytridiomycota</taxon>
        <taxon>Chytridiomycota incertae sedis</taxon>
        <taxon>Monoblepharidomycetes</taxon>
        <taxon>Monoblepharidales</taxon>
        <taxon>Gonapodyaceae</taxon>
        <taxon>Gonapodya</taxon>
    </lineage>
</organism>
<reference evidence="6 7" key="1">
    <citation type="journal article" date="2015" name="Genome Biol. Evol.">
        <title>Phylogenomic analyses indicate that early fungi evolved digesting cell walls of algal ancestors of land plants.</title>
        <authorList>
            <person name="Chang Y."/>
            <person name="Wang S."/>
            <person name="Sekimoto S."/>
            <person name="Aerts A.L."/>
            <person name="Choi C."/>
            <person name="Clum A."/>
            <person name="LaButti K.M."/>
            <person name="Lindquist E.A."/>
            <person name="Yee Ngan C."/>
            <person name="Ohm R.A."/>
            <person name="Salamov A.A."/>
            <person name="Grigoriev I.V."/>
            <person name="Spatafora J.W."/>
            <person name="Berbee M.L."/>
        </authorList>
    </citation>
    <scope>NUCLEOTIDE SEQUENCE [LARGE SCALE GENOMIC DNA]</scope>
    <source>
        <strain evidence="6 7">JEL478</strain>
    </source>
</reference>
<dbReference type="SUPFAM" id="SSF49742">
    <property type="entry name" value="PHM/PNGase F"/>
    <property type="match status" value="2"/>
</dbReference>
<protein>
    <submittedName>
        <fullName evidence="6">PHM/PNGase F</fullName>
    </submittedName>
</protein>
<dbReference type="Pfam" id="PF03712">
    <property type="entry name" value="Cu2_monoox_C"/>
    <property type="match status" value="1"/>
</dbReference>
<dbReference type="OMA" id="FPHFSGP"/>
<dbReference type="InterPro" id="IPR014784">
    <property type="entry name" value="Cu2_ascorb_mOase-like_C"/>
</dbReference>
<dbReference type="InterPro" id="IPR000323">
    <property type="entry name" value="Cu2_ascorb_mOase_N"/>
</dbReference>
<keyword evidence="3" id="KW-0325">Glycoprotein</keyword>
<dbReference type="SMART" id="SM00664">
    <property type="entry name" value="DoH"/>
    <property type="match status" value="1"/>
</dbReference>
<dbReference type="Gene3D" id="2.60.120.310">
    <property type="entry name" value="Copper type II, ascorbate-dependent monooxygenase, N-terminal domain"/>
    <property type="match status" value="1"/>
</dbReference>
<sequence>MRSLLFAVIVVCSFTLGARGQEDLSWVPQPILALRLEGNITLSPTAHLFWSVNQAEGTATFAIANRQPPTWLGFGLSETGSMRGADIALLRKNSSGGLYLTDMHASDFVPPTEDMSQDLTLITAFQNDNITAFAFRRKIDAQCIDEDLTVRLSTNQWVITAFGSTDNFAYHGPNNRAAKDLWLLDPQKNFVQFVAPTDAQTLELLGSSKPYTVPMEDTVYCYSFHTLPNDTSYHVVMEEAITSPAVHHVVAYRCSAGAAAKARAMYSGAGNETQCAHISLNPADGARVFNPCTQVWAAWGLGQGPLIMPDNVGKPFGNDTSYSPIFLMLEIHYDNTRRLNITDQSGFRLTYTKTLRKYSMGTMTLGTDFPWITIPQGQASYSVPGVCPQDCTSQFTTPLNVFGNFFHMHMWGKEMHAKVVRDGRELIDFRVRYWDNNIQSLQKVSNFALMPGDNIQTVCTYDTTKSNGTVLGGYATYNEMCFLFLLYYPAVTLPTCLVENSLTTCSYGGKSKITANQLPLGISLLPGEANAPGAMCPAPAVNVSSPAPPVSSNSSSPSAKPGGASSVAKSRWSLALVLAGAGAVLWL</sequence>
<dbReference type="Pfam" id="PF03351">
    <property type="entry name" value="DOMON"/>
    <property type="match status" value="1"/>
</dbReference>
<dbReference type="Proteomes" id="UP000070544">
    <property type="component" value="Unassembled WGS sequence"/>
</dbReference>
<dbReference type="InterPro" id="IPR024548">
    <property type="entry name" value="Cu2_monoox_C"/>
</dbReference>
<feature type="chain" id="PRO_5007296450" evidence="4">
    <location>
        <begin position="21"/>
        <end position="587"/>
    </location>
</feature>
<dbReference type="Gene3D" id="2.60.120.230">
    <property type="match status" value="1"/>
</dbReference>
<dbReference type="PANTHER" id="PTHR10157">
    <property type="entry name" value="DOPAMINE BETA HYDROXYLASE RELATED"/>
    <property type="match status" value="1"/>
</dbReference>
<dbReference type="InterPro" id="IPR005018">
    <property type="entry name" value="DOMON_domain"/>
</dbReference>
<dbReference type="PROSITE" id="PS50836">
    <property type="entry name" value="DOMON"/>
    <property type="match status" value="1"/>
</dbReference>
<dbReference type="PANTHER" id="PTHR10157:SF23">
    <property type="entry name" value="MOXD1 HOMOLOG 1"/>
    <property type="match status" value="1"/>
</dbReference>
<dbReference type="GO" id="GO:0004500">
    <property type="term" value="F:dopamine beta-monooxygenase activity"/>
    <property type="evidence" value="ECO:0007669"/>
    <property type="project" value="InterPro"/>
</dbReference>